<comment type="caution">
    <text evidence="1">The sequence shown here is derived from an EMBL/GenBank/DDBJ whole genome shotgun (WGS) entry which is preliminary data.</text>
</comment>
<name>A0A099KH91_COLPS</name>
<protein>
    <recommendedName>
        <fullName evidence="3">TPR domain protein</fullName>
    </recommendedName>
</protein>
<dbReference type="PANTHER" id="PTHR45588:SF1">
    <property type="entry name" value="WW DOMAIN-CONTAINING PROTEIN"/>
    <property type="match status" value="1"/>
</dbReference>
<dbReference type="InterPro" id="IPR011990">
    <property type="entry name" value="TPR-like_helical_dom_sf"/>
</dbReference>
<dbReference type="Gene3D" id="1.25.40.10">
    <property type="entry name" value="Tetratricopeptide repeat domain"/>
    <property type="match status" value="1"/>
</dbReference>
<dbReference type="SUPFAM" id="SSF48452">
    <property type="entry name" value="TPR-like"/>
    <property type="match status" value="1"/>
</dbReference>
<evidence type="ECO:0008006" key="3">
    <source>
        <dbReference type="Google" id="ProtNLM"/>
    </source>
</evidence>
<sequence length="512" mass="58172">MTMKLHGNSFFSIAAFALLFVSSLLYSHDGHKNEDIVLQDLGNLGEVNFEISCKTETQKAFNTGVGLLHHMMYAQAEQLFQNWIAQQPECAMLYWGYSMSLFHPLWPDKITKDALIKGQQALTTAQNIHKTQREKAYITTAEKYYINWKTIPEKTRINSWANAHTKLYQNYPNDIDATAFYGLSQLVIASKKDKTFSTNKEVGDILSTIIDKQPLHPGAIHYSIHAYDNPKHAQLGLKLARDYSQIAPDVPHALHMPTHIFVRLGEWQDTINWNSRSATVALKYPTKGSTSMHYVHALDYKVYGLLQLGKKQKAQQTLQEIETHHPIQNTFPAAYALSTMPARIHLEQKDWLQASQLKMRVPSYISWEKFPQVEAITYFARGIGSARSNNLKSAKENLEILKKLYIKTQIISPNYWAVLVDAQRKAVEAWIYFAQGEKQQALALLKEAARIEDSVDKSPVTPGPVLPIRELLGDMYTLTGNIDAAKKSYQTSLNNGSKRRYSQQALVNITKI</sequence>
<accession>A0A099KH91</accession>
<proteinExistence type="predicted"/>
<reference evidence="1 2" key="1">
    <citation type="submission" date="2014-08" db="EMBL/GenBank/DDBJ databases">
        <title>Genomic and Phenotypic Diversity of Colwellia psychrerythraea strains from Disparate Marine Basins.</title>
        <authorList>
            <person name="Techtmann S.M."/>
            <person name="Stelling S.C."/>
            <person name="Utturkar S.M."/>
            <person name="Alshibli N."/>
            <person name="Harris A."/>
            <person name="Brown S.D."/>
            <person name="Hazen T.C."/>
        </authorList>
    </citation>
    <scope>NUCLEOTIDE SEQUENCE [LARGE SCALE GENOMIC DNA]</scope>
    <source>
        <strain evidence="1 2">GAB14E</strain>
    </source>
</reference>
<dbReference type="EMBL" id="JQEC01000054">
    <property type="protein sequence ID" value="KGJ89711.1"/>
    <property type="molecule type" value="Genomic_DNA"/>
</dbReference>
<dbReference type="PANTHER" id="PTHR45588">
    <property type="entry name" value="TPR DOMAIN-CONTAINING PROTEIN"/>
    <property type="match status" value="1"/>
</dbReference>
<gene>
    <name evidence="1" type="ORF">GAB14E_3872</name>
</gene>
<dbReference type="AlphaFoldDB" id="A0A099KH91"/>
<evidence type="ECO:0000313" key="2">
    <source>
        <dbReference type="Proteomes" id="UP000029868"/>
    </source>
</evidence>
<dbReference type="PATRIC" id="fig|28229.3.peg.3800"/>
<dbReference type="Proteomes" id="UP000029868">
    <property type="component" value="Unassembled WGS sequence"/>
</dbReference>
<organism evidence="1 2">
    <name type="scientific">Colwellia psychrerythraea</name>
    <name type="common">Vibrio psychroerythus</name>
    <dbReference type="NCBI Taxonomy" id="28229"/>
    <lineage>
        <taxon>Bacteria</taxon>
        <taxon>Pseudomonadati</taxon>
        <taxon>Pseudomonadota</taxon>
        <taxon>Gammaproteobacteria</taxon>
        <taxon>Alteromonadales</taxon>
        <taxon>Colwelliaceae</taxon>
        <taxon>Colwellia</taxon>
    </lineage>
</organism>
<evidence type="ECO:0000313" key="1">
    <source>
        <dbReference type="EMBL" id="KGJ89711.1"/>
    </source>
</evidence>